<dbReference type="PATRIC" id="fig|320787.5.peg.2058"/>
<dbReference type="OrthoDB" id="976750at2"/>
<comment type="similarity">
    <text evidence="2">Belongs to the outer membrane factor (OMF) (TC 1.B.17) family.</text>
</comment>
<organism evidence="8 9">
    <name type="scientific">Cyclobacterium amurskyense</name>
    <dbReference type="NCBI Taxonomy" id="320787"/>
    <lineage>
        <taxon>Bacteria</taxon>
        <taxon>Pseudomonadati</taxon>
        <taxon>Bacteroidota</taxon>
        <taxon>Cytophagia</taxon>
        <taxon>Cytophagales</taxon>
        <taxon>Cyclobacteriaceae</taxon>
        <taxon>Cyclobacterium</taxon>
    </lineage>
</organism>
<dbReference type="GO" id="GO:0015288">
    <property type="term" value="F:porin activity"/>
    <property type="evidence" value="ECO:0007669"/>
    <property type="project" value="TreeGrafter"/>
</dbReference>
<dbReference type="PANTHER" id="PTHR30026">
    <property type="entry name" value="OUTER MEMBRANE PROTEIN TOLC"/>
    <property type="match status" value="1"/>
</dbReference>
<dbReference type="InterPro" id="IPR003423">
    <property type="entry name" value="OMP_efflux"/>
</dbReference>
<evidence type="ECO:0000256" key="3">
    <source>
        <dbReference type="ARBA" id="ARBA00022448"/>
    </source>
</evidence>
<keyword evidence="4" id="KW-1134">Transmembrane beta strand</keyword>
<evidence type="ECO:0000256" key="6">
    <source>
        <dbReference type="ARBA" id="ARBA00023136"/>
    </source>
</evidence>
<sequence length="419" mass="47799">MKGILIFILAMVPLLVPAQQVLTLEECLTLAETNYPLARQKVLLEQQFQSEVNVLELQKLPKLDLNAQSTYQSDVTRIPIELPNADIQPPNKDQYRATLDVNQLIYNGGSIAANARLKQAELKTRQQEVEVTIYQVKERVNGTYFKVLLLQEQEKLLDSKMKILQERAKEAVSAIRNGMALPSSNQLLQAELLLLEQQKVHLKYERKKALESLSSLTFKDIALSDTLLKPEILLASNTPLNRPELKLFEYKAQQLDISKELIDKEKSPSVMGFAQAGYGNPGLNMLDNSFQEFYMVGLKFNWRLFDWGKNQEKKLGVEALKQVVATEKETFVLNNEIQLQEAWEDISKYREILEQDAAIVNLREEVIASNTSQFQNGTITSSAYIIDLNKLYDAKINQKLTEIQLVMSQAKYKLIKGDF</sequence>
<gene>
    <name evidence="8" type="ORF">CA2015_1866</name>
</gene>
<keyword evidence="6" id="KW-0472">Membrane</keyword>
<dbReference type="KEGG" id="camu:CA2015_1866"/>
<evidence type="ECO:0000256" key="1">
    <source>
        <dbReference type="ARBA" id="ARBA00004442"/>
    </source>
</evidence>
<protein>
    <submittedName>
        <fullName evidence="8">Outer membrane efflux protein</fullName>
    </submittedName>
</protein>
<evidence type="ECO:0000256" key="4">
    <source>
        <dbReference type="ARBA" id="ARBA00022452"/>
    </source>
</evidence>
<dbReference type="STRING" id="320787.CA2015_1866"/>
<dbReference type="Gene3D" id="1.20.1600.10">
    <property type="entry name" value="Outer membrane efflux proteins (OEP)"/>
    <property type="match status" value="1"/>
</dbReference>
<keyword evidence="3" id="KW-0813">Transport</keyword>
<dbReference type="GO" id="GO:0009279">
    <property type="term" value="C:cell outer membrane"/>
    <property type="evidence" value="ECO:0007669"/>
    <property type="project" value="UniProtKB-SubCell"/>
</dbReference>
<accession>A0A0H4P9Z4</accession>
<dbReference type="SUPFAM" id="SSF56954">
    <property type="entry name" value="Outer membrane efflux proteins (OEP)"/>
    <property type="match status" value="1"/>
</dbReference>
<dbReference type="Pfam" id="PF02321">
    <property type="entry name" value="OEP"/>
    <property type="match status" value="1"/>
</dbReference>
<dbReference type="GO" id="GO:0015562">
    <property type="term" value="F:efflux transmembrane transporter activity"/>
    <property type="evidence" value="ECO:0007669"/>
    <property type="project" value="InterPro"/>
</dbReference>
<proteinExistence type="inferred from homology"/>
<evidence type="ECO:0000256" key="5">
    <source>
        <dbReference type="ARBA" id="ARBA00022692"/>
    </source>
</evidence>
<dbReference type="EMBL" id="CP012040">
    <property type="protein sequence ID" value="AKP51296.1"/>
    <property type="molecule type" value="Genomic_DNA"/>
</dbReference>
<dbReference type="GO" id="GO:1990281">
    <property type="term" value="C:efflux pump complex"/>
    <property type="evidence" value="ECO:0007669"/>
    <property type="project" value="TreeGrafter"/>
</dbReference>
<dbReference type="Proteomes" id="UP000036520">
    <property type="component" value="Chromosome"/>
</dbReference>
<keyword evidence="5" id="KW-0812">Transmembrane</keyword>
<keyword evidence="7" id="KW-0998">Cell outer membrane</keyword>
<dbReference type="AlphaFoldDB" id="A0A0H4P9Z4"/>
<evidence type="ECO:0000313" key="8">
    <source>
        <dbReference type="EMBL" id="AKP51296.1"/>
    </source>
</evidence>
<reference evidence="8 9" key="1">
    <citation type="submission" date="2015-07" db="EMBL/GenBank/DDBJ databases">
        <authorList>
            <person name="Kim K.M."/>
        </authorList>
    </citation>
    <scope>NUCLEOTIDE SEQUENCE [LARGE SCALE GENOMIC DNA]</scope>
    <source>
        <strain evidence="8 9">KCTC 12363</strain>
    </source>
</reference>
<name>A0A0H4P9Z4_9BACT</name>
<dbReference type="InterPro" id="IPR051906">
    <property type="entry name" value="TolC-like"/>
</dbReference>
<dbReference type="PANTHER" id="PTHR30026:SF20">
    <property type="entry name" value="OUTER MEMBRANE PROTEIN TOLC"/>
    <property type="match status" value="1"/>
</dbReference>
<evidence type="ECO:0000313" key="9">
    <source>
        <dbReference type="Proteomes" id="UP000036520"/>
    </source>
</evidence>
<comment type="subcellular location">
    <subcellularLocation>
        <location evidence="1">Cell outer membrane</location>
    </subcellularLocation>
</comment>
<dbReference type="RefSeq" id="WP_048641645.1">
    <property type="nucleotide sequence ID" value="NZ_CP012040.1"/>
</dbReference>
<keyword evidence="9" id="KW-1185">Reference proteome</keyword>
<evidence type="ECO:0000256" key="7">
    <source>
        <dbReference type="ARBA" id="ARBA00023237"/>
    </source>
</evidence>
<evidence type="ECO:0000256" key="2">
    <source>
        <dbReference type="ARBA" id="ARBA00007613"/>
    </source>
</evidence>